<accession>A0A075MST4</accession>
<feature type="domain" description="Nitrososphaera output" evidence="1">
    <location>
        <begin position="12"/>
        <end position="112"/>
    </location>
</feature>
<name>A0A075MST4_9ARCH</name>
<reference evidence="2 3" key="1">
    <citation type="journal article" date="2014" name="PLoS ONE">
        <title>Genome Sequence of Candidatus Nitrososphaera evergladensis from Group I.1b Enriched from Everglades Soil Reveals Novel Genomic Features of the Ammonia-Oxidizing Archaea.</title>
        <authorList>
            <person name="Zhalnina K.V."/>
            <person name="Dias R."/>
            <person name="Leonard M.T."/>
            <person name="Dorr de Quadros P."/>
            <person name="Camargo F.A."/>
            <person name="Drew J.C."/>
            <person name="Farmerie W.G."/>
            <person name="Daroub S.H."/>
            <person name="Triplett E.W."/>
        </authorList>
    </citation>
    <scope>NUCLEOTIDE SEQUENCE [LARGE SCALE GENOMIC DNA]</scope>
    <source>
        <strain evidence="2 3">SR1</strain>
    </source>
</reference>
<dbReference type="Proteomes" id="UP000028194">
    <property type="component" value="Chromosome"/>
</dbReference>
<sequence length="122" mass="13676">MEGGPMIHKLIADTENIADALLINLEATFGTRVFESISAKISEEYLGGEMDIRAAIIYRPDLFERAFIGMLGDIGERILANIWCSKLREQFELDSSVTYHKAGDLVKCIQTIRARANRRSSP</sequence>
<proteinExistence type="predicted"/>
<dbReference type="AlphaFoldDB" id="A0A075MST4"/>
<dbReference type="KEGG" id="nev:NTE_00327"/>
<evidence type="ECO:0000259" key="1">
    <source>
        <dbReference type="Pfam" id="PF18550"/>
    </source>
</evidence>
<protein>
    <recommendedName>
        <fullName evidence="1">Nitrososphaera output domain-containing protein</fullName>
    </recommendedName>
</protein>
<gene>
    <name evidence="2" type="ORF">NTE_00327</name>
</gene>
<dbReference type="EMBL" id="CP007174">
    <property type="protein sequence ID" value="AIF82409.1"/>
    <property type="molecule type" value="Genomic_DNA"/>
</dbReference>
<dbReference type="Pfam" id="PF18550">
    <property type="entry name" value="NitrOD2"/>
    <property type="match status" value="1"/>
</dbReference>
<evidence type="ECO:0000313" key="3">
    <source>
        <dbReference type="Proteomes" id="UP000028194"/>
    </source>
</evidence>
<keyword evidence="3" id="KW-1185">Reference proteome</keyword>
<dbReference type="InterPro" id="IPR041226">
    <property type="entry name" value="NitrOD2"/>
</dbReference>
<dbReference type="HOGENOM" id="CLU_160434_0_0_2"/>
<evidence type="ECO:0000313" key="2">
    <source>
        <dbReference type="EMBL" id="AIF82409.1"/>
    </source>
</evidence>
<organism evidence="2 3">
    <name type="scientific">Candidatus Nitrososphaera evergladensis SR1</name>
    <dbReference type="NCBI Taxonomy" id="1459636"/>
    <lineage>
        <taxon>Archaea</taxon>
        <taxon>Nitrososphaerota</taxon>
        <taxon>Nitrososphaeria</taxon>
        <taxon>Nitrososphaerales</taxon>
        <taxon>Nitrososphaeraceae</taxon>
        <taxon>Nitrososphaera</taxon>
    </lineage>
</organism>